<sequence>AASGLRGPAGRRRICQLIRSDERRHPAHAGAQPPHQEHPQHRPGVGEPEPARGPADGGSSARAQQPAGRDGQCRRYIAANRMAAGGAGGHRQGGPGPWRKLRGAGAHFRRGRGDRRGRGHVAQPGPPRTGEQRHEIWRAFHPERHRRHTVDGDRERRRRHLDDVLGRARRTACVPPRATGLRHSADRLRDCAQAWRDGGLPVRSGGFRMDALRPDDGIDRL</sequence>
<feature type="region of interest" description="Disordered" evidence="1">
    <location>
        <begin position="1"/>
        <end position="71"/>
    </location>
</feature>
<dbReference type="AlphaFoldDB" id="A0A6J4U5C6"/>
<feature type="non-terminal residue" evidence="2">
    <location>
        <position position="221"/>
    </location>
</feature>
<accession>A0A6J4U5C6</accession>
<reference evidence="2" key="1">
    <citation type="submission" date="2020-02" db="EMBL/GenBank/DDBJ databases">
        <authorList>
            <person name="Meier V. D."/>
        </authorList>
    </citation>
    <scope>NUCLEOTIDE SEQUENCE</scope>
    <source>
        <strain evidence="2">AVDCRST_MAG23</strain>
    </source>
</reference>
<feature type="region of interest" description="Disordered" evidence="1">
    <location>
        <begin position="108"/>
        <end position="131"/>
    </location>
</feature>
<evidence type="ECO:0000313" key="2">
    <source>
        <dbReference type="EMBL" id="CAA9541201.1"/>
    </source>
</evidence>
<feature type="non-terminal residue" evidence="2">
    <location>
        <position position="1"/>
    </location>
</feature>
<proteinExistence type="predicted"/>
<dbReference type="EMBL" id="CADCWD010000070">
    <property type="protein sequence ID" value="CAA9541201.1"/>
    <property type="molecule type" value="Genomic_DNA"/>
</dbReference>
<gene>
    <name evidence="2" type="ORF">AVDCRST_MAG23-2081</name>
</gene>
<protein>
    <submittedName>
        <fullName evidence="2">Two-component transcriptional response regulator, LuxR family</fullName>
    </submittedName>
</protein>
<evidence type="ECO:0000256" key="1">
    <source>
        <dbReference type="SAM" id="MobiDB-lite"/>
    </source>
</evidence>
<feature type="compositionally biased region" description="Gly residues" evidence="1">
    <location>
        <begin position="85"/>
        <end position="96"/>
    </location>
</feature>
<feature type="compositionally biased region" description="Basic residues" evidence="1">
    <location>
        <begin position="108"/>
        <end position="119"/>
    </location>
</feature>
<name>A0A6J4U5C6_9SPHN</name>
<organism evidence="2">
    <name type="scientific">uncultured Sphingosinicella sp</name>
    <dbReference type="NCBI Taxonomy" id="478748"/>
    <lineage>
        <taxon>Bacteria</taxon>
        <taxon>Pseudomonadati</taxon>
        <taxon>Pseudomonadota</taxon>
        <taxon>Alphaproteobacteria</taxon>
        <taxon>Sphingomonadales</taxon>
        <taxon>Sphingosinicellaceae</taxon>
        <taxon>Sphingosinicella</taxon>
        <taxon>environmental samples</taxon>
    </lineage>
</organism>
<feature type="region of interest" description="Disordered" evidence="1">
    <location>
        <begin position="84"/>
        <end position="103"/>
    </location>
</feature>